<dbReference type="Gene3D" id="2.40.50.100">
    <property type="match status" value="1"/>
</dbReference>
<dbReference type="InterPro" id="IPR007121">
    <property type="entry name" value="RNA_pol_bsu_CS"/>
</dbReference>
<dbReference type="InterPro" id="IPR007644">
    <property type="entry name" value="RNA_pol_bsu_protrusion"/>
</dbReference>
<dbReference type="Pfam" id="PF04560">
    <property type="entry name" value="RNA_pol_Rpb2_7"/>
    <property type="match status" value="1"/>
</dbReference>
<comment type="similarity">
    <text evidence="6 7">Belongs to the RNA polymerase beta chain family.</text>
</comment>
<feature type="domain" description="RNA polymerase beta subunit protrusion" evidence="12">
    <location>
        <begin position="30"/>
        <end position="526"/>
    </location>
</feature>
<keyword evidence="4 6" id="KW-0804">Transcription</keyword>
<dbReference type="RefSeq" id="WP_006292693.1">
    <property type="nucleotide sequence ID" value="NZ_BAUP01000073.1"/>
</dbReference>
<evidence type="ECO:0000256" key="6">
    <source>
        <dbReference type="HAMAP-Rule" id="MF_01321"/>
    </source>
</evidence>
<dbReference type="GO" id="GO:0000428">
    <property type="term" value="C:DNA-directed RNA polymerase complex"/>
    <property type="evidence" value="ECO:0007669"/>
    <property type="project" value="UniProtKB-KW"/>
</dbReference>
<feature type="domain" description="RNA polymerase Rpb2" evidence="13">
    <location>
        <begin position="540"/>
        <end position="608"/>
    </location>
</feature>
<evidence type="ECO:0000259" key="11">
    <source>
        <dbReference type="Pfam" id="PF04561"/>
    </source>
</evidence>
<dbReference type="InterPro" id="IPR010243">
    <property type="entry name" value="RNA_pol_bsu_bac"/>
</dbReference>
<evidence type="ECO:0000256" key="1">
    <source>
        <dbReference type="ARBA" id="ARBA00022478"/>
    </source>
</evidence>
<evidence type="ECO:0000313" key="16">
    <source>
        <dbReference type="Proteomes" id="UP000024842"/>
    </source>
</evidence>
<evidence type="ECO:0000259" key="12">
    <source>
        <dbReference type="Pfam" id="PF04563"/>
    </source>
</evidence>
<dbReference type="Pfam" id="PF04565">
    <property type="entry name" value="RNA_pol_Rpb2_3"/>
    <property type="match status" value="1"/>
</dbReference>
<dbReference type="InterPro" id="IPR007642">
    <property type="entry name" value="RNA_pol_Rpb2_2"/>
</dbReference>
<dbReference type="CDD" id="cd00653">
    <property type="entry name" value="RNA_pol_B_RPB2"/>
    <property type="match status" value="1"/>
</dbReference>
<dbReference type="InterPro" id="IPR007120">
    <property type="entry name" value="DNA-dir_RNAP_su2_dom"/>
</dbReference>
<reference evidence="15 16" key="1">
    <citation type="journal article" date="2014" name="FEMS Microbiol. Lett.">
        <title>Draft genome sequences of three Holospora species (Holospora obtusa, Holospora undulata, and Holospora elegans), endonuclear symbiotic bacteria of the ciliate Paramecium caudatum.</title>
        <authorList>
            <person name="Dohra H."/>
            <person name="Tanaka K."/>
            <person name="Suzuki T."/>
            <person name="Fujishima M."/>
            <person name="Suzuki H."/>
        </authorList>
    </citation>
    <scope>NUCLEOTIDE SEQUENCE [LARGE SCALE GENOMIC DNA]</scope>
    <source>
        <strain evidence="15 16">E1</strain>
    </source>
</reference>
<dbReference type="NCBIfam" id="TIGR02013">
    <property type="entry name" value="rpoB"/>
    <property type="match status" value="1"/>
</dbReference>
<dbReference type="InterPro" id="IPR019462">
    <property type="entry name" value="DNA-dir_RNA_pol_bsu_external_1"/>
</dbReference>
<dbReference type="Pfam" id="PF04563">
    <property type="entry name" value="RNA_pol_Rpb2_1"/>
    <property type="match status" value="1"/>
</dbReference>
<feature type="domain" description="RNA polymerase Rpb2" evidence="11">
    <location>
        <begin position="374"/>
        <end position="481"/>
    </location>
</feature>
<dbReference type="EC" id="2.7.7.6" evidence="6 8"/>
<evidence type="ECO:0000256" key="3">
    <source>
        <dbReference type="ARBA" id="ARBA00022695"/>
    </source>
</evidence>
<dbReference type="NCBIfam" id="NF001616">
    <property type="entry name" value="PRK00405.1"/>
    <property type="match status" value="1"/>
</dbReference>
<protein>
    <recommendedName>
        <fullName evidence="6 8">DNA-directed RNA polymerase subunit beta</fullName>
        <shortName evidence="6">RNAP subunit beta</shortName>
        <ecNumber evidence="6 8">2.7.7.6</ecNumber>
    </recommendedName>
    <alternativeName>
        <fullName evidence="6">RNA polymerase subunit beta</fullName>
    </alternativeName>
    <alternativeName>
        <fullName evidence="6">Transcriptase subunit beta</fullName>
    </alternativeName>
</protein>
<dbReference type="InterPro" id="IPR042107">
    <property type="entry name" value="DNA-dir_RNA_pol_bsu_ext_1_sf"/>
</dbReference>
<dbReference type="SUPFAM" id="SSF64484">
    <property type="entry name" value="beta and beta-prime subunits of DNA dependent RNA-polymerase"/>
    <property type="match status" value="1"/>
</dbReference>
<dbReference type="InterPro" id="IPR015712">
    <property type="entry name" value="DNA-dir_RNA_pol_su2"/>
</dbReference>
<evidence type="ECO:0000256" key="5">
    <source>
        <dbReference type="ARBA" id="ARBA00048552"/>
    </source>
</evidence>
<dbReference type="EMBL" id="BAUP01000073">
    <property type="protein sequence ID" value="GAJ46241.1"/>
    <property type="molecule type" value="Genomic_DNA"/>
</dbReference>
<dbReference type="Proteomes" id="UP000024842">
    <property type="component" value="Unassembled WGS sequence"/>
</dbReference>
<proteinExistence type="inferred from homology"/>
<dbReference type="PROSITE" id="PS01166">
    <property type="entry name" value="RNA_POL_BETA"/>
    <property type="match status" value="1"/>
</dbReference>
<comment type="caution">
    <text evidence="15">The sequence shown here is derived from an EMBL/GenBank/DDBJ whole genome shotgun (WGS) entry which is preliminary data.</text>
</comment>
<dbReference type="Pfam" id="PF10385">
    <property type="entry name" value="RNA_pol_Rpb2_45"/>
    <property type="match status" value="1"/>
</dbReference>
<dbReference type="PANTHER" id="PTHR20856">
    <property type="entry name" value="DNA-DIRECTED RNA POLYMERASE I SUBUNIT 2"/>
    <property type="match status" value="1"/>
</dbReference>
<evidence type="ECO:0000256" key="4">
    <source>
        <dbReference type="ARBA" id="ARBA00023163"/>
    </source>
</evidence>
<dbReference type="GO" id="GO:0003677">
    <property type="term" value="F:DNA binding"/>
    <property type="evidence" value="ECO:0007669"/>
    <property type="project" value="UniProtKB-UniRule"/>
</dbReference>
<dbReference type="InterPro" id="IPR014724">
    <property type="entry name" value="RNA_pol_RPB2_OB-fold"/>
</dbReference>
<evidence type="ECO:0000259" key="14">
    <source>
        <dbReference type="Pfam" id="PF10385"/>
    </source>
</evidence>
<keyword evidence="1 6" id="KW-0240">DNA-directed RNA polymerase</keyword>
<dbReference type="GO" id="GO:0003899">
    <property type="term" value="F:DNA-directed RNA polymerase activity"/>
    <property type="evidence" value="ECO:0007669"/>
    <property type="project" value="UniProtKB-UniRule"/>
</dbReference>
<dbReference type="InterPro" id="IPR037034">
    <property type="entry name" value="RNA_pol_Rpb2_2_sf"/>
</dbReference>
<dbReference type="Gene3D" id="2.30.150.10">
    <property type="entry name" value="DNA-directed RNA polymerase, beta subunit, external 1 domain"/>
    <property type="match status" value="1"/>
</dbReference>
<dbReference type="InterPro" id="IPR007641">
    <property type="entry name" value="RNA_pol_Rpb2_7"/>
</dbReference>
<dbReference type="OrthoDB" id="9803954at2"/>
<accession>A0A023DXS6</accession>
<dbReference type="STRING" id="1427503.HE1_00567"/>
<dbReference type="Gene3D" id="3.90.1800.10">
    <property type="entry name" value="RNA polymerase alpha subunit dimerisation domain"/>
    <property type="match status" value="1"/>
</dbReference>
<evidence type="ECO:0000259" key="13">
    <source>
        <dbReference type="Pfam" id="PF04565"/>
    </source>
</evidence>
<evidence type="ECO:0000259" key="9">
    <source>
        <dbReference type="Pfam" id="PF00562"/>
    </source>
</evidence>
<dbReference type="GO" id="GO:0032549">
    <property type="term" value="F:ribonucleoside binding"/>
    <property type="evidence" value="ECO:0007669"/>
    <property type="project" value="InterPro"/>
</dbReference>
<comment type="function">
    <text evidence="6 8">DNA-dependent RNA polymerase catalyzes the transcription of DNA into RNA using the four ribonucleoside triphosphates as substrates.</text>
</comment>
<sequence length="1383" mass="155121">MVDHGAFGLAPKRLRYGFSRFPEFMEIPSLIELQKQSYDDFLQKDVPWNQRKREGLQGALMSFFPIQDFSERAQLDLDYYTLEPSKFDIDEVRQKGLTYASSLKVRLRLTLFEVVDGKREIKEVREQDTYLGDVPIMTPEGTFVINGVERVVVSQIQRSPGVFFDKDSGHHGVKSYVARVIPFQGAWIDFEFSPKDLLYVRIDRKRKFLVTTLMMALNSDQEFEQEQEQEQESWLTPGMSRSEILHRFYETERWILSGGEWVCDFNPKGWHNVILTQDLIDADSGEVVAAAGERLTQRFLSLLQKKQIKHVRADIGQIIGRCLADDLFSLDTGERLGQAGEEVTKELLEKILHASCSELQVLSMDHISSSAPLCNTLLADKNLSRKDALEEIYSILRPGENATLEVMYAFFQNLFFNPDRYSLAEVGRLKMNARLPKLTSPLSQTCLCKEDFIEIIRCLLDLKEGKGFVDDIDSLGNRRVRSVGELLEAQYRSGLLRMQRGIRERMSAIDLEQAMPNDFVNARAISSVIKEFFGTSQLSQFMDQTNPLSSVNHKRRLSALGPGGLTKERAGIDVRDVNPSQHGRICPVETPEGGNIGLINSMAVYARVNKYGFLETPYRRVIDGRVTQDVVYVSVMEEESAYVAQPDAEVDEDGCLRGPLVRTRKAGEYVLVPVKDVNFIDVSPKQIVSVAAALIPFLENNDANRALMGSNMQRQAVPLMKSQAPLVGTGLEALVARDSGAIIHAKRGGIVDSVDARCIVIIPDNQEKDSLIDIYKLTKFRRSNSGTCIHQKPVVSVGQRVTEGSIIADGCAMDQGELALGSNVLVAFMPWYGYGFEDSIVISNRLIKEDTFTTLHIEELEVIVRDTKLGAEEITIDVPGVPEEMLARLDQSGIIHIGREVEPGDILVGKVSPRAETTLSSEEKLLRAIFADKASDVKDSSLRVPSGMRGVVCDVQIFCRAGVEKDERSLIIERQKIAQLIQEKDIEKNILERIMKKSTKELVEKYQRRLCIEKSLWTPEIEAGRWRTFHLDSKSPEGERLGILRSKYNENIRKLEEQCEQKVGRVSRGDELPAGVLKIVKVFLAVKRKLQPGDKMAGRHGNKGVVSVIVPQEDMPYLEDGTPVDIVLNSLGLPSRMNVGQTLETHLGWASLNFGKKVKEVLKQAVFMDAEQGETFLRKGLCDVYKKPDLVQKIQEMSLEALMKLAEGTCKGMPMATPVFEGAKVSDIEELFQSLGLHLSGQERLYDGKTGEPFDRPVTVGIMYMLKLDHLVDDKIHARSVGPYGLVTQQPLGGKSQFGGQRFGEMEVWALQAYGAAKILLEMITVKSDDLDGRMAMFKSIIKNMESSVSTLPESFNVLVKELRTLCLNVEYVQKNAIDCSAA</sequence>
<feature type="domain" description="DNA-directed RNA polymerase beta subunit external 1" evidence="14">
    <location>
        <begin position="618"/>
        <end position="683"/>
    </location>
</feature>
<evidence type="ECO:0000256" key="2">
    <source>
        <dbReference type="ARBA" id="ARBA00022679"/>
    </source>
</evidence>
<dbReference type="GO" id="GO:0006351">
    <property type="term" value="P:DNA-templated transcription"/>
    <property type="evidence" value="ECO:0007669"/>
    <property type="project" value="UniProtKB-UniRule"/>
</dbReference>
<feature type="domain" description="DNA-directed RNA polymerase subunit 2 hybrid-binding" evidence="9">
    <location>
        <begin position="745"/>
        <end position="1297"/>
    </location>
</feature>
<dbReference type="Gene3D" id="3.90.1110.10">
    <property type="entry name" value="RNA polymerase Rpb2, domain 2"/>
    <property type="match status" value="2"/>
</dbReference>
<dbReference type="Gene3D" id="3.90.1100.10">
    <property type="match status" value="2"/>
</dbReference>
<dbReference type="Gene3D" id="2.40.270.10">
    <property type="entry name" value="DNA-directed RNA polymerase, subunit 2, domain 6"/>
    <property type="match status" value="2"/>
</dbReference>
<dbReference type="InterPro" id="IPR007645">
    <property type="entry name" value="RNA_pol_Rpb2_3"/>
</dbReference>
<evidence type="ECO:0000256" key="8">
    <source>
        <dbReference type="RuleBase" id="RU363031"/>
    </source>
</evidence>
<dbReference type="HAMAP" id="MF_01321">
    <property type="entry name" value="RNApol_bact_RpoB"/>
    <property type="match status" value="1"/>
</dbReference>
<comment type="catalytic activity">
    <reaction evidence="5 6 8">
        <text>RNA(n) + a ribonucleoside 5'-triphosphate = RNA(n+1) + diphosphate</text>
        <dbReference type="Rhea" id="RHEA:21248"/>
        <dbReference type="Rhea" id="RHEA-COMP:14527"/>
        <dbReference type="Rhea" id="RHEA-COMP:17342"/>
        <dbReference type="ChEBI" id="CHEBI:33019"/>
        <dbReference type="ChEBI" id="CHEBI:61557"/>
        <dbReference type="ChEBI" id="CHEBI:140395"/>
        <dbReference type="EC" id="2.7.7.6"/>
    </reaction>
</comment>
<organism evidence="15 16">
    <name type="scientific">Holospora elegans E1</name>
    <dbReference type="NCBI Taxonomy" id="1427503"/>
    <lineage>
        <taxon>Bacteria</taxon>
        <taxon>Pseudomonadati</taxon>
        <taxon>Pseudomonadota</taxon>
        <taxon>Alphaproteobacteria</taxon>
        <taxon>Holosporales</taxon>
        <taxon>Holosporaceae</taxon>
        <taxon>Holospora</taxon>
    </lineage>
</organism>
<keyword evidence="2 6" id="KW-0808">Transferase</keyword>
<dbReference type="InterPro" id="IPR037033">
    <property type="entry name" value="DNA-dir_RNAP_su2_hyb_sf"/>
</dbReference>
<name>A0A023DXS6_9PROT</name>
<keyword evidence="16" id="KW-1185">Reference proteome</keyword>
<evidence type="ECO:0000259" key="10">
    <source>
        <dbReference type="Pfam" id="PF04560"/>
    </source>
</evidence>
<evidence type="ECO:0000313" key="15">
    <source>
        <dbReference type="EMBL" id="GAJ46241.1"/>
    </source>
</evidence>
<gene>
    <name evidence="6" type="primary">rpoB</name>
    <name evidence="15" type="ORF">HE1_00567</name>
</gene>
<dbReference type="Gene3D" id="2.40.50.150">
    <property type="match status" value="1"/>
</dbReference>
<evidence type="ECO:0000256" key="7">
    <source>
        <dbReference type="RuleBase" id="RU000434"/>
    </source>
</evidence>
<feature type="domain" description="RNA polymerase Rpb2" evidence="10">
    <location>
        <begin position="1299"/>
        <end position="1374"/>
    </location>
</feature>
<comment type="subunit">
    <text evidence="6 8">The RNAP catalytic core consists of 2 alpha, 1 beta, 1 beta' and 1 omega subunit. When a sigma factor is associated with the core the holoenzyme is formed, which can initiate transcription.</text>
</comment>
<dbReference type="Pfam" id="PF00562">
    <property type="entry name" value="RNA_pol_Rpb2_6"/>
    <property type="match status" value="1"/>
</dbReference>
<keyword evidence="3 6" id="KW-0548">Nucleotidyltransferase</keyword>
<dbReference type="Pfam" id="PF04561">
    <property type="entry name" value="RNA_pol_Rpb2_2"/>
    <property type="match status" value="1"/>
</dbReference>